<keyword evidence="6" id="KW-0406">Ion transport</keyword>
<organism evidence="8 9">
    <name type="scientific">Elaeophora elaphi</name>
    <dbReference type="NCBI Taxonomy" id="1147741"/>
    <lineage>
        <taxon>Eukaryota</taxon>
        <taxon>Metazoa</taxon>
        <taxon>Ecdysozoa</taxon>
        <taxon>Nematoda</taxon>
        <taxon>Chromadorea</taxon>
        <taxon>Rhabditida</taxon>
        <taxon>Spirurina</taxon>
        <taxon>Spiruromorpha</taxon>
        <taxon>Filarioidea</taxon>
        <taxon>Onchocercidae</taxon>
        <taxon>Elaeophora</taxon>
    </lineage>
</organism>
<dbReference type="InterPro" id="IPR000615">
    <property type="entry name" value="Bestrophin"/>
</dbReference>
<comment type="caution">
    <text evidence="6">Lacks conserved residue(s) required for the propagation of feature annotation.</text>
</comment>
<dbReference type="Proteomes" id="UP000050640">
    <property type="component" value="Unplaced"/>
</dbReference>
<dbReference type="PANTHER" id="PTHR10736">
    <property type="entry name" value="BESTROPHIN"/>
    <property type="match status" value="1"/>
</dbReference>
<dbReference type="GO" id="GO:0005254">
    <property type="term" value="F:chloride channel activity"/>
    <property type="evidence" value="ECO:0007669"/>
    <property type="project" value="UniProtKB-KW"/>
</dbReference>
<keyword evidence="3 6" id="KW-1133">Transmembrane helix</keyword>
<accession>A0A0R3RM05</accession>
<evidence type="ECO:0000256" key="4">
    <source>
        <dbReference type="ARBA" id="ARBA00023136"/>
    </source>
</evidence>
<feature type="region of interest" description="Disordered" evidence="7">
    <location>
        <begin position="503"/>
        <end position="552"/>
    </location>
</feature>
<proteinExistence type="inferred from homology"/>
<keyword evidence="6" id="KW-0407">Ion channel</keyword>
<evidence type="ECO:0000256" key="3">
    <source>
        <dbReference type="ARBA" id="ARBA00022989"/>
    </source>
</evidence>
<dbReference type="AlphaFoldDB" id="A0A0R3RM05"/>
<dbReference type="InterPro" id="IPR021134">
    <property type="entry name" value="Bestrophin-like"/>
</dbReference>
<evidence type="ECO:0000256" key="5">
    <source>
        <dbReference type="ARBA" id="ARBA00034769"/>
    </source>
</evidence>
<evidence type="ECO:0000256" key="1">
    <source>
        <dbReference type="ARBA" id="ARBA00004370"/>
    </source>
</evidence>
<evidence type="ECO:0000256" key="7">
    <source>
        <dbReference type="SAM" id="MobiDB-lite"/>
    </source>
</evidence>
<keyword evidence="8" id="KW-1185">Reference proteome</keyword>
<keyword evidence="6" id="KW-0868">Chloride</keyword>
<comment type="subcellular location">
    <subcellularLocation>
        <location evidence="6">Cell membrane</location>
        <topology evidence="6">Multi-pass membrane protein</topology>
    </subcellularLocation>
    <subcellularLocation>
        <location evidence="1">Membrane</location>
    </subcellularLocation>
</comment>
<name>A0A0R3RM05_9BILA</name>
<evidence type="ECO:0000313" key="8">
    <source>
        <dbReference type="Proteomes" id="UP000050640"/>
    </source>
</evidence>
<protein>
    <recommendedName>
        <fullName evidence="6">Bestrophin homolog</fullName>
    </recommendedName>
</protein>
<evidence type="ECO:0000313" key="9">
    <source>
        <dbReference type="WBParaSite" id="EEL_0000251401-mRNA-1"/>
    </source>
</evidence>
<sequence length="552" mass="64033">MTVNYNLQVSNSKPWALFLILLRWRGSIWKLVLIELVVFLLMFLVINIFLNHVVPENTREVIAEITQWLKSQETFKMIPIEFMLGFLVQAIITRWQKVIHDIGFIDNLSLTVAGYIHGNTDYSRMIRRNIVRYVCLAQVLASRDFSIAVRKRFPTIDSIVSAGKKKRISVYFIFGFMLPHEKEKFDEVDCNFGSRYWLPIQWALSIAHTSRREKLIDSDYYCERVCEEIRCFRNNLAALCKFDWVPLPLAYPQLVYLAVYVHFFMILISKQEIVLPVVQSNRTEMPSTTTILHRWFPLTPAIQFFFYTAWTKVAMVLINPFGEDDDDFETNALIDRNFKVGMRIADGTCDDVPKQMKDSFWNRSIEALYSEQSIRINERQDGLVGSATRFVEPCDTKQVLMIPLQRSSIGSISNGSYYSTHVRQRSRRQSFMNDGNADIGRHFSRSTVKSVTSARTPEEQTAYKNSWSLRRGKVSSGSIPLSEEACHVNQGYIMDLRVTDSLSKQHDESTEKLNLPRTRKTSQYEQQEKNESNQPIADGNKDDNSSEQIEKM</sequence>
<keyword evidence="6" id="KW-0869">Chloride channel</keyword>
<comment type="similarity">
    <text evidence="5 6">Belongs to the anion channel-forming bestrophin (TC 1.A.46) family. Calcium-sensitive chloride channel subfamily.</text>
</comment>
<keyword evidence="2 6" id="KW-0812">Transmembrane</keyword>
<reference evidence="9" key="1">
    <citation type="submission" date="2017-02" db="UniProtKB">
        <authorList>
            <consortium name="WormBaseParasite"/>
        </authorList>
    </citation>
    <scope>IDENTIFICATION</scope>
</reference>
<dbReference type="Pfam" id="PF01062">
    <property type="entry name" value="Bestrophin"/>
    <property type="match status" value="1"/>
</dbReference>
<feature type="compositionally biased region" description="Basic and acidic residues" evidence="7">
    <location>
        <begin position="539"/>
        <end position="552"/>
    </location>
</feature>
<dbReference type="GO" id="GO:0005886">
    <property type="term" value="C:plasma membrane"/>
    <property type="evidence" value="ECO:0007669"/>
    <property type="project" value="UniProtKB-SubCell"/>
</dbReference>
<evidence type="ECO:0000256" key="2">
    <source>
        <dbReference type="ARBA" id="ARBA00022692"/>
    </source>
</evidence>
<keyword evidence="4 6" id="KW-0472">Membrane</keyword>
<keyword evidence="6" id="KW-1003">Cell membrane</keyword>
<dbReference type="WBParaSite" id="EEL_0000251401-mRNA-1">
    <property type="protein sequence ID" value="EEL_0000251401-mRNA-1"/>
    <property type="gene ID" value="EEL_0000251401"/>
</dbReference>
<feature type="transmembrane region" description="Helical" evidence="6">
    <location>
        <begin position="28"/>
        <end position="50"/>
    </location>
</feature>
<evidence type="ECO:0000256" key="6">
    <source>
        <dbReference type="RuleBase" id="RU363126"/>
    </source>
</evidence>
<comment type="function">
    <text evidence="6">Forms chloride channels.</text>
</comment>
<dbReference type="GO" id="GO:0034707">
    <property type="term" value="C:chloride channel complex"/>
    <property type="evidence" value="ECO:0007669"/>
    <property type="project" value="UniProtKB-KW"/>
</dbReference>
<dbReference type="PANTHER" id="PTHR10736:SF61">
    <property type="entry name" value="BESTROPHIN HOMOLOG 24"/>
    <property type="match status" value="1"/>
</dbReference>
<keyword evidence="6" id="KW-0813">Transport</keyword>